<sequence>MNTTTIYVPTSITSAEQAASYPQGTVAIRTLPDELGARTETAVREDLTGTIRWSLGPGGFPHEGMVNGWFALVPVEVEVEQLRETAGRHRAKTLYVSPWQEPAG</sequence>
<proteinExistence type="predicted"/>
<dbReference type="Proteomes" id="UP000775129">
    <property type="component" value="Unassembled WGS sequence"/>
</dbReference>
<name>A0A921GS18_9MICO</name>
<comment type="caution">
    <text evidence="1">The sequence shown here is derived from an EMBL/GenBank/DDBJ whole genome shotgun (WGS) entry which is preliminary data.</text>
</comment>
<accession>A0A921GS18</accession>
<dbReference type="EMBL" id="DYWO01000474">
    <property type="protein sequence ID" value="HJF51226.1"/>
    <property type="molecule type" value="Genomic_DNA"/>
</dbReference>
<protein>
    <submittedName>
        <fullName evidence="1">Uncharacterized protein</fullName>
    </submittedName>
</protein>
<evidence type="ECO:0000313" key="2">
    <source>
        <dbReference type="Proteomes" id="UP000775129"/>
    </source>
</evidence>
<dbReference type="AlphaFoldDB" id="A0A921GS18"/>
<reference evidence="1" key="2">
    <citation type="submission" date="2021-09" db="EMBL/GenBank/DDBJ databases">
        <authorList>
            <person name="Gilroy R."/>
        </authorList>
    </citation>
    <scope>NUCLEOTIDE SEQUENCE</scope>
    <source>
        <strain evidence="1">1647</strain>
    </source>
</reference>
<organism evidence="1 2">
    <name type="scientific">Brachybacterium paraconglomeratum</name>
    <dbReference type="NCBI Taxonomy" id="173362"/>
    <lineage>
        <taxon>Bacteria</taxon>
        <taxon>Bacillati</taxon>
        <taxon>Actinomycetota</taxon>
        <taxon>Actinomycetes</taxon>
        <taxon>Micrococcales</taxon>
        <taxon>Dermabacteraceae</taxon>
        <taxon>Brachybacterium</taxon>
    </lineage>
</organism>
<evidence type="ECO:0000313" key="1">
    <source>
        <dbReference type="EMBL" id="HJF51226.1"/>
    </source>
</evidence>
<reference evidence="1" key="1">
    <citation type="journal article" date="2021" name="PeerJ">
        <title>Extensive microbial diversity within the chicken gut microbiome revealed by metagenomics and culture.</title>
        <authorList>
            <person name="Gilroy R."/>
            <person name="Ravi A."/>
            <person name="Getino M."/>
            <person name="Pursley I."/>
            <person name="Horton D.L."/>
            <person name="Alikhan N.F."/>
            <person name="Baker D."/>
            <person name="Gharbi K."/>
            <person name="Hall N."/>
            <person name="Watson M."/>
            <person name="Adriaenssens E.M."/>
            <person name="Foster-Nyarko E."/>
            <person name="Jarju S."/>
            <person name="Secka A."/>
            <person name="Antonio M."/>
            <person name="Oren A."/>
            <person name="Chaudhuri R.R."/>
            <person name="La Ragione R."/>
            <person name="Hildebrand F."/>
            <person name="Pallen M.J."/>
        </authorList>
    </citation>
    <scope>NUCLEOTIDE SEQUENCE</scope>
    <source>
        <strain evidence="1">1647</strain>
    </source>
</reference>
<gene>
    <name evidence="1" type="ORF">K8W24_15800</name>
</gene>